<evidence type="ECO:0000313" key="2">
    <source>
        <dbReference type="Proteomes" id="UP001607303"/>
    </source>
</evidence>
<name>A0ABD2BQ47_VESMC</name>
<dbReference type="AlphaFoldDB" id="A0ABD2BQ47"/>
<evidence type="ECO:0000313" key="1">
    <source>
        <dbReference type="EMBL" id="KAL2734714.1"/>
    </source>
</evidence>
<comment type="caution">
    <text evidence="1">The sequence shown here is derived from an EMBL/GenBank/DDBJ whole genome shotgun (WGS) entry which is preliminary data.</text>
</comment>
<keyword evidence="2" id="KW-1185">Reference proteome</keyword>
<dbReference type="EMBL" id="JAYRBN010000071">
    <property type="protein sequence ID" value="KAL2734714.1"/>
    <property type="molecule type" value="Genomic_DNA"/>
</dbReference>
<reference evidence="1 2" key="1">
    <citation type="journal article" date="2024" name="Ann. Entomol. Soc. Am.">
        <title>Genomic analyses of the southern and eastern yellowjacket wasps (Hymenoptera: Vespidae) reveal evolutionary signatures of social life.</title>
        <authorList>
            <person name="Catto M.A."/>
            <person name="Caine P.B."/>
            <person name="Orr S.E."/>
            <person name="Hunt B.G."/>
            <person name="Goodisman M.A.D."/>
        </authorList>
    </citation>
    <scope>NUCLEOTIDE SEQUENCE [LARGE SCALE GENOMIC DNA]</scope>
    <source>
        <strain evidence="1">232</strain>
        <tissue evidence="1">Head and thorax</tissue>
    </source>
</reference>
<protein>
    <submittedName>
        <fullName evidence="1">Uncharacterized protein</fullName>
    </submittedName>
</protein>
<dbReference type="Proteomes" id="UP001607303">
    <property type="component" value="Unassembled WGS sequence"/>
</dbReference>
<sequence length="59" mass="6606">MSRKEDNLGLYDAVVIFTADIACRLEELGGKTAVEKRSKLIKQSYEPRKALTIFAVCQS</sequence>
<proteinExistence type="predicted"/>
<accession>A0ABD2BQ47</accession>
<gene>
    <name evidence="1" type="ORF">V1477_013891</name>
</gene>
<organism evidence="1 2">
    <name type="scientific">Vespula maculifrons</name>
    <name type="common">Eastern yellow jacket</name>
    <name type="synonym">Wasp</name>
    <dbReference type="NCBI Taxonomy" id="7453"/>
    <lineage>
        <taxon>Eukaryota</taxon>
        <taxon>Metazoa</taxon>
        <taxon>Ecdysozoa</taxon>
        <taxon>Arthropoda</taxon>
        <taxon>Hexapoda</taxon>
        <taxon>Insecta</taxon>
        <taxon>Pterygota</taxon>
        <taxon>Neoptera</taxon>
        <taxon>Endopterygota</taxon>
        <taxon>Hymenoptera</taxon>
        <taxon>Apocrita</taxon>
        <taxon>Aculeata</taxon>
        <taxon>Vespoidea</taxon>
        <taxon>Vespidae</taxon>
        <taxon>Vespinae</taxon>
        <taxon>Vespula</taxon>
    </lineage>
</organism>